<dbReference type="RefSeq" id="WP_231440178.1">
    <property type="nucleotide sequence ID" value="NZ_JAJOMB010000003.1"/>
</dbReference>
<keyword evidence="2" id="KW-1185">Reference proteome</keyword>
<comment type="caution">
    <text evidence="1">The sequence shown here is derived from an EMBL/GenBank/DDBJ whole genome shotgun (WGS) entry which is preliminary data.</text>
</comment>
<reference evidence="1" key="1">
    <citation type="submission" date="2021-11" db="EMBL/GenBank/DDBJ databases">
        <title>Streptomyces corallinus and Kineosporia corallina sp. nov., two new coral-derived marine actinobacteria.</title>
        <authorList>
            <person name="Buangrab K."/>
            <person name="Sutthacheep M."/>
            <person name="Yeemin T."/>
            <person name="Harunari E."/>
            <person name="Igarashi Y."/>
            <person name="Sripreechasak P."/>
            <person name="Kanchanasin P."/>
            <person name="Tanasupawat S."/>
            <person name="Phongsopitanun W."/>
        </authorList>
    </citation>
    <scope>NUCLEOTIDE SEQUENCE</scope>
    <source>
        <strain evidence="1">JCM 31032</strain>
    </source>
</reference>
<dbReference type="EMBL" id="JAJOMB010000003">
    <property type="protein sequence ID" value="MCD5311002.1"/>
    <property type="molecule type" value="Genomic_DNA"/>
</dbReference>
<protein>
    <submittedName>
        <fullName evidence="1">Uncharacterized protein</fullName>
    </submittedName>
</protein>
<evidence type="ECO:0000313" key="2">
    <source>
        <dbReference type="Proteomes" id="UP001138997"/>
    </source>
</evidence>
<dbReference type="AlphaFoldDB" id="A0A9X1N9S7"/>
<name>A0A9X1N9S7_9ACTN</name>
<proteinExistence type="predicted"/>
<evidence type="ECO:0000313" key="1">
    <source>
        <dbReference type="EMBL" id="MCD5311002.1"/>
    </source>
</evidence>
<sequence length="150" mass="16005">MSEDQSITDPTLGVLARAVTELPDGPALTHDWYSGRVNVDGADVDLVIEGASAEGVTALLPYTRQALTALPTLRRLATDAVVTQFSAEEPKPQELQEAHADLALETLQTCADGTVVLHFTDTCGEHFLDGYWPAVRIGTDGQISDVTVEA</sequence>
<accession>A0A9X1N9S7</accession>
<organism evidence="1 2">
    <name type="scientific">Kineosporia babensis</name>
    <dbReference type="NCBI Taxonomy" id="499548"/>
    <lineage>
        <taxon>Bacteria</taxon>
        <taxon>Bacillati</taxon>
        <taxon>Actinomycetota</taxon>
        <taxon>Actinomycetes</taxon>
        <taxon>Kineosporiales</taxon>
        <taxon>Kineosporiaceae</taxon>
        <taxon>Kineosporia</taxon>
    </lineage>
</organism>
<dbReference type="Proteomes" id="UP001138997">
    <property type="component" value="Unassembled WGS sequence"/>
</dbReference>
<gene>
    <name evidence="1" type="ORF">LR394_08845</name>
</gene>